<accession>A0ABU0ZLG9</accession>
<feature type="domain" description="ABC transporter" evidence="4">
    <location>
        <begin position="10"/>
        <end position="235"/>
    </location>
</feature>
<proteinExistence type="predicted"/>
<comment type="caution">
    <text evidence="5">The sequence shown here is derived from an EMBL/GenBank/DDBJ whole genome shotgun (WGS) entry which is preliminary data.</text>
</comment>
<organism evidence="5 6">
    <name type="scientific">Phytohabitans maris</name>
    <dbReference type="NCBI Taxonomy" id="3071409"/>
    <lineage>
        <taxon>Bacteria</taxon>
        <taxon>Bacillati</taxon>
        <taxon>Actinomycetota</taxon>
        <taxon>Actinomycetes</taxon>
        <taxon>Micromonosporales</taxon>
        <taxon>Micromonosporaceae</taxon>
    </lineage>
</organism>
<keyword evidence="6" id="KW-1185">Reference proteome</keyword>
<dbReference type="EMBL" id="JAVHUY010000022">
    <property type="protein sequence ID" value="MDQ7907431.1"/>
    <property type="molecule type" value="Genomic_DNA"/>
</dbReference>
<keyword evidence="3 5" id="KW-0067">ATP-binding</keyword>
<protein>
    <submittedName>
        <fullName evidence="5">ABC transporter ATP-binding protein</fullName>
    </submittedName>
</protein>
<evidence type="ECO:0000313" key="6">
    <source>
        <dbReference type="Proteomes" id="UP001230908"/>
    </source>
</evidence>
<keyword evidence="2" id="KW-0547">Nucleotide-binding</keyword>
<name>A0ABU0ZLG9_9ACTN</name>
<dbReference type="SUPFAM" id="SSF52540">
    <property type="entry name" value="P-loop containing nucleoside triphosphate hydrolases"/>
    <property type="match status" value="1"/>
</dbReference>
<evidence type="ECO:0000313" key="5">
    <source>
        <dbReference type="EMBL" id="MDQ7907431.1"/>
    </source>
</evidence>
<dbReference type="Gene3D" id="3.40.50.300">
    <property type="entry name" value="P-loop containing nucleotide triphosphate hydrolases"/>
    <property type="match status" value="1"/>
</dbReference>
<dbReference type="InterPro" id="IPR003593">
    <property type="entry name" value="AAA+_ATPase"/>
</dbReference>
<gene>
    <name evidence="5" type="ORF">RB614_23210</name>
</gene>
<dbReference type="PANTHER" id="PTHR42939:SF1">
    <property type="entry name" value="ABC TRANSPORTER ATP-BINDING PROTEIN ALBC-RELATED"/>
    <property type="match status" value="1"/>
</dbReference>
<dbReference type="Proteomes" id="UP001230908">
    <property type="component" value="Unassembled WGS sequence"/>
</dbReference>
<evidence type="ECO:0000256" key="3">
    <source>
        <dbReference type="ARBA" id="ARBA00022840"/>
    </source>
</evidence>
<reference evidence="5 6" key="1">
    <citation type="submission" date="2023-08" db="EMBL/GenBank/DDBJ databases">
        <title>Phytohabitans sansha sp. nov., isolated from marine sediment.</title>
        <authorList>
            <person name="Zhao Y."/>
            <person name="Yi K."/>
        </authorList>
    </citation>
    <scope>NUCLEOTIDE SEQUENCE [LARGE SCALE GENOMIC DNA]</scope>
    <source>
        <strain evidence="5 6">ZYX-F-186</strain>
    </source>
</reference>
<dbReference type="InterPro" id="IPR027417">
    <property type="entry name" value="P-loop_NTPase"/>
</dbReference>
<keyword evidence="1" id="KW-0813">Transport</keyword>
<evidence type="ECO:0000259" key="4">
    <source>
        <dbReference type="PROSITE" id="PS50893"/>
    </source>
</evidence>
<evidence type="ECO:0000256" key="1">
    <source>
        <dbReference type="ARBA" id="ARBA00022448"/>
    </source>
</evidence>
<dbReference type="RefSeq" id="WP_308714709.1">
    <property type="nucleotide sequence ID" value="NZ_JAVHUY010000022.1"/>
</dbReference>
<dbReference type="InterPro" id="IPR003439">
    <property type="entry name" value="ABC_transporter-like_ATP-bd"/>
</dbReference>
<dbReference type="CDD" id="cd03230">
    <property type="entry name" value="ABC_DR_subfamily_A"/>
    <property type="match status" value="1"/>
</dbReference>
<dbReference type="InterPro" id="IPR017871">
    <property type="entry name" value="ABC_transporter-like_CS"/>
</dbReference>
<sequence length="262" mass="28346">MSLPEPGPVLAVSGLTKRYGRRTVLDEVSFTLARGEVHGVLGPNGSGKTTCLHLVTGLLAPDGGQVLLNGVPVQDKKSRDFLGMAPDDLPMPASLTGQEYLAFHDRLRGRDDSVTAADLAWAFGLAEDLDRQIAEYSHGMKRKLQVVAAVMHFPDLLVLDEPFRGLDPDAAVTLRKLITSYAGHGGAVLIATHDMLRAQRDCDRVTILHAGAVVAEGSPAQLQQRYSVDTLEEAFLVTTGLEAQQGERAQLLDTMLKEGWER</sequence>
<evidence type="ECO:0000256" key="2">
    <source>
        <dbReference type="ARBA" id="ARBA00022741"/>
    </source>
</evidence>
<dbReference type="PROSITE" id="PS00211">
    <property type="entry name" value="ABC_TRANSPORTER_1"/>
    <property type="match status" value="1"/>
</dbReference>
<dbReference type="Pfam" id="PF00005">
    <property type="entry name" value="ABC_tran"/>
    <property type="match status" value="1"/>
</dbReference>
<dbReference type="PANTHER" id="PTHR42939">
    <property type="entry name" value="ABC TRANSPORTER ATP-BINDING PROTEIN ALBC-RELATED"/>
    <property type="match status" value="1"/>
</dbReference>
<dbReference type="InterPro" id="IPR051782">
    <property type="entry name" value="ABC_Transporter_VariousFunc"/>
</dbReference>
<dbReference type="PROSITE" id="PS50893">
    <property type="entry name" value="ABC_TRANSPORTER_2"/>
    <property type="match status" value="1"/>
</dbReference>
<dbReference type="GO" id="GO:0005524">
    <property type="term" value="F:ATP binding"/>
    <property type="evidence" value="ECO:0007669"/>
    <property type="project" value="UniProtKB-KW"/>
</dbReference>
<dbReference type="SMART" id="SM00382">
    <property type="entry name" value="AAA"/>
    <property type="match status" value="1"/>
</dbReference>